<dbReference type="SUPFAM" id="SSF48371">
    <property type="entry name" value="ARM repeat"/>
    <property type="match status" value="2"/>
</dbReference>
<dbReference type="PANTHER" id="PTHR23253">
    <property type="entry name" value="EUKARYOTIC TRANSLATION INITIATION FACTOR 4 GAMMA"/>
    <property type="match status" value="1"/>
</dbReference>
<evidence type="ECO:0000313" key="2">
    <source>
        <dbReference type="EMBL" id="KAI5609375.1"/>
    </source>
</evidence>
<keyword evidence="3" id="KW-1185">Reference proteome</keyword>
<dbReference type="Proteomes" id="UP001205998">
    <property type="component" value="Unassembled WGS sequence"/>
</dbReference>
<dbReference type="PANTHER" id="PTHR23253:SF78">
    <property type="entry name" value="EUKARYOTIC TRANSLATION INITIATION FACTOR 4G1, ISOFORM B-RELATED"/>
    <property type="match status" value="1"/>
</dbReference>
<dbReference type="Gene3D" id="1.25.40.180">
    <property type="match status" value="2"/>
</dbReference>
<dbReference type="InterPro" id="IPR003890">
    <property type="entry name" value="MIF4G-like_typ-3"/>
</dbReference>
<dbReference type="GO" id="GO:0016281">
    <property type="term" value="C:eukaryotic translation initiation factor 4F complex"/>
    <property type="evidence" value="ECO:0007669"/>
    <property type="project" value="TreeGrafter"/>
</dbReference>
<dbReference type="EMBL" id="MU578978">
    <property type="protein sequence ID" value="KAI5609375.1"/>
    <property type="molecule type" value="Genomic_DNA"/>
</dbReference>
<comment type="caution">
    <text evidence="2">The sequence shown here is derived from an EMBL/GenBank/DDBJ whole genome shotgun (WGS) entry which is preliminary data.</text>
</comment>
<keyword evidence="2" id="KW-0648">Protein biosynthesis</keyword>
<keyword evidence="2" id="KW-0396">Initiation factor</keyword>
<sequence>MLCVAQELFRTVHGFLNKLRAERFNQLMKQVKELHIDTEERLKGVVELIFEKAIDEPNFSVGYGIMCKFLAAYFQVNGETSARATSGASVKLDAVPDSTTHKPALSEEEIEKRSKSIIEEFLHINNYKEMISCSVL</sequence>
<accession>A0AAD5A4X2</accession>
<dbReference type="GO" id="GO:0003729">
    <property type="term" value="F:mRNA binding"/>
    <property type="evidence" value="ECO:0007669"/>
    <property type="project" value="TreeGrafter"/>
</dbReference>
<evidence type="ECO:0000313" key="3">
    <source>
        <dbReference type="Proteomes" id="UP001205998"/>
    </source>
</evidence>
<feature type="domain" description="MIF4G" evidence="1">
    <location>
        <begin position="10"/>
        <end position="75"/>
    </location>
</feature>
<gene>
    <name evidence="2" type="ORF">C0J50_12171</name>
</gene>
<dbReference type="GO" id="GO:0003743">
    <property type="term" value="F:translation initiation factor activity"/>
    <property type="evidence" value="ECO:0007669"/>
    <property type="project" value="UniProtKB-KW"/>
</dbReference>
<name>A0AAD5A4X2_SILAS</name>
<reference evidence="2" key="1">
    <citation type="submission" date="2018-07" db="EMBL/GenBank/DDBJ databases">
        <title>Comparative genomics of catfishes provides insights into carnivory and benthic adaptation.</title>
        <authorList>
            <person name="Zhang Y."/>
            <person name="Wang D."/>
            <person name="Peng Z."/>
            <person name="Zheng S."/>
            <person name="Shao F."/>
            <person name="Tao W."/>
        </authorList>
    </citation>
    <scope>NUCLEOTIDE SEQUENCE</scope>
    <source>
        <strain evidence="2">Chongqing</strain>
    </source>
</reference>
<proteinExistence type="predicted"/>
<protein>
    <submittedName>
        <fullName evidence="2">Eukaryotic translation initiation factor 4 gamma 3 isoform X8</fullName>
    </submittedName>
</protein>
<dbReference type="InterPro" id="IPR016024">
    <property type="entry name" value="ARM-type_fold"/>
</dbReference>
<organism evidence="2 3">
    <name type="scientific">Silurus asotus</name>
    <name type="common">Amur catfish</name>
    <name type="synonym">Parasilurus asotus</name>
    <dbReference type="NCBI Taxonomy" id="30991"/>
    <lineage>
        <taxon>Eukaryota</taxon>
        <taxon>Metazoa</taxon>
        <taxon>Chordata</taxon>
        <taxon>Craniata</taxon>
        <taxon>Vertebrata</taxon>
        <taxon>Euteleostomi</taxon>
        <taxon>Actinopterygii</taxon>
        <taxon>Neopterygii</taxon>
        <taxon>Teleostei</taxon>
        <taxon>Ostariophysi</taxon>
        <taxon>Siluriformes</taxon>
        <taxon>Siluridae</taxon>
        <taxon>Silurus</taxon>
    </lineage>
</organism>
<dbReference type="AlphaFoldDB" id="A0AAD5A4X2"/>
<dbReference type="Pfam" id="PF02854">
    <property type="entry name" value="MIF4G"/>
    <property type="match status" value="1"/>
</dbReference>
<evidence type="ECO:0000259" key="1">
    <source>
        <dbReference type="Pfam" id="PF02854"/>
    </source>
</evidence>